<dbReference type="PANTHER" id="PTHR43531">
    <property type="entry name" value="PROTEIN ICFG"/>
    <property type="match status" value="1"/>
</dbReference>
<keyword evidence="4" id="KW-0807">Transducer</keyword>
<keyword evidence="5" id="KW-0812">Transmembrane</keyword>
<keyword evidence="8" id="KW-1185">Reference proteome</keyword>
<evidence type="ECO:0000256" key="4">
    <source>
        <dbReference type="PROSITE-ProRule" id="PRU00284"/>
    </source>
</evidence>
<dbReference type="InterPro" id="IPR051310">
    <property type="entry name" value="MCP_chemotaxis"/>
</dbReference>
<dbReference type="PANTHER" id="PTHR43531:SF14">
    <property type="entry name" value="METHYL-ACCEPTING CHEMOTAXIS PROTEIN I-RELATED"/>
    <property type="match status" value="1"/>
</dbReference>
<dbReference type="EMBL" id="SIXI01000005">
    <property type="protein sequence ID" value="TBO29375.1"/>
    <property type="molecule type" value="Genomic_DNA"/>
</dbReference>
<comment type="caution">
    <text evidence="7">The sequence shown here is derived from an EMBL/GenBank/DDBJ whole genome shotgun (WGS) entry which is preliminary data.</text>
</comment>
<dbReference type="GO" id="GO:0007165">
    <property type="term" value="P:signal transduction"/>
    <property type="evidence" value="ECO:0007669"/>
    <property type="project" value="UniProtKB-KW"/>
</dbReference>
<dbReference type="CDD" id="cd11386">
    <property type="entry name" value="MCP_signal"/>
    <property type="match status" value="1"/>
</dbReference>
<evidence type="ECO:0000256" key="1">
    <source>
        <dbReference type="ARBA" id="ARBA00004370"/>
    </source>
</evidence>
<proteinExistence type="inferred from homology"/>
<feature type="transmembrane region" description="Helical" evidence="5">
    <location>
        <begin position="20"/>
        <end position="42"/>
    </location>
</feature>
<protein>
    <submittedName>
        <fullName evidence="7">Methyl-accepting chemotaxis protein</fullName>
    </submittedName>
</protein>
<dbReference type="Pfam" id="PF00015">
    <property type="entry name" value="MCPsignal"/>
    <property type="match status" value="1"/>
</dbReference>
<evidence type="ECO:0000259" key="6">
    <source>
        <dbReference type="PROSITE" id="PS50111"/>
    </source>
</evidence>
<evidence type="ECO:0000313" key="7">
    <source>
        <dbReference type="EMBL" id="TBO29375.1"/>
    </source>
</evidence>
<dbReference type="Proteomes" id="UP000292120">
    <property type="component" value="Unassembled WGS sequence"/>
</dbReference>
<dbReference type="OrthoDB" id="9763018at2"/>
<feature type="transmembrane region" description="Helical" evidence="5">
    <location>
        <begin position="196"/>
        <end position="218"/>
    </location>
</feature>
<gene>
    <name evidence="7" type="ORF">EYS42_13305</name>
</gene>
<dbReference type="GO" id="GO:0004888">
    <property type="term" value="F:transmembrane signaling receptor activity"/>
    <property type="evidence" value="ECO:0007669"/>
    <property type="project" value="InterPro"/>
</dbReference>
<dbReference type="Pfam" id="PF12729">
    <property type="entry name" value="4HB_MCP_1"/>
    <property type="match status" value="1"/>
</dbReference>
<dbReference type="RefSeq" id="WP_130968670.1">
    <property type="nucleotide sequence ID" value="NZ_SIXI01000005.1"/>
</dbReference>
<organism evidence="7 8">
    <name type="scientific">Aquabacterium lacunae</name>
    <dbReference type="NCBI Taxonomy" id="2528630"/>
    <lineage>
        <taxon>Bacteria</taxon>
        <taxon>Pseudomonadati</taxon>
        <taxon>Pseudomonadota</taxon>
        <taxon>Betaproteobacteria</taxon>
        <taxon>Burkholderiales</taxon>
        <taxon>Aquabacterium</taxon>
    </lineage>
</organism>
<dbReference type="InterPro" id="IPR024478">
    <property type="entry name" value="HlyB_4HB_MCP"/>
</dbReference>
<dbReference type="AlphaFoldDB" id="A0A4Q9GWF0"/>
<evidence type="ECO:0000256" key="5">
    <source>
        <dbReference type="SAM" id="Phobius"/>
    </source>
</evidence>
<comment type="similarity">
    <text evidence="3">Belongs to the methyl-accepting chemotaxis (MCP) protein family.</text>
</comment>
<accession>A0A4Q9GWF0</accession>
<dbReference type="InterPro" id="IPR004090">
    <property type="entry name" value="Chemotax_Me-accpt_rcpt"/>
</dbReference>
<dbReference type="InterPro" id="IPR004089">
    <property type="entry name" value="MCPsignal_dom"/>
</dbReference>
<dbReference type="SUPFAM" id="SSF58104">
    <property type="entry name" value="Methyl-accepting chemotaxis protein (MCP) signaling domain"/>
    <property type="match status" value="1"/>
</dbReference>
<keyword evidence="2" id="KW-0488">Methylation</keyword>
<dbReference type="FunFam" id="1.10.287.950:FF:000001">
    <property type="entry name" value="Methyl-accepting chemotaxis sensory transducer"/>
    <property type="match status" value="1"/>
</dbReference>
<dbReference type="PRINTS" id="PR00260">
    <property type="entry name" value="CHEMTRNSDUCR"/>
</dbReference>
<feature type="domain" description="Methyl-accepting transducer" evidence="6">
    <location>
        <begin position="280"/>
        <end position="509"/>
    </location>
</feature>
<name>A0A4Q9GWF0_9BURK</name>
<dbReference type="Gene3D" id="1.10.287.950">
    <property type="entry name" value="Methyl-accepting chemotaxis protein"/>
    <property type="match status" value="1"/>
</dbReference>
<dbReference type="PROSITE" id="PS50111">
    <property type="entry name" value="CHEMOTAXIS_TRANSDUC_2"/>
    <property type="match status" value="1"/>
</dbReference>
<keyword evidence="5" id="KW-0472">Membrane</keyword>
<comment type="subcellular location">
    <subcellularLocation>
        <location evidence="1">Membrane</location>
    </subcellularLocation>
</comment>
<keyword evidence="5" id="KW-1133">Transmembrane helix</keyword>
<evidence type="ECO:0000313" key="8">
    <source>
        <dbReference type="Proteomes" id="UP000292120"/>
    </source>
</evidence>
<evidence type="ECO:0000256" key="2">
    <source>
        <dbReference type="ARBA" id="ARBA00022481"/>
    </source>
</evidence>
<evidence type="ECO:0000256" key="3">
    <source>
        <dbReference type="ARBA" id="ARBA00029447"/>
    </source>
</evidence>
<sequence length="526" mass="55720">MLTASARQGLSSPWSLKARLVSSFLAVIVLTALLGAAALFALHRVSSSSDDLAEKWLPSVRALGEARTAMLAFRELEVKHTTAADEGYMAEYEDKMKAQAELVGKALSQYRGHELMEGEKPLIDKTDQAWAAYQAQTAKIVKMGRSGQQTDAKDVSDGAGKDLFDTVLTDLDMTASFVFEQGQASGETATQIYRTALGVVLALLGVTLLAGMGLAALITRQTLKQLGGDPAEAVALVRTVASGDLTGQVRLRPGDRDSLMAQLMAMQHSLGQVVSSVRQTSESVATASEQIAHGNSDLSQRTEVQASALQETAASMDELGSTVRQNADNARQANQLAQQASQVAQQGGSVVHEAVDAMKAIHDSSRRIAEITSVIDGIAFQTNILALNAAVEAARAGEQGRGFAVVAGEVRTLAQRSATAAKEIKDLIQASVDQVQTGTERVDRAGQTMDEVVQAIQRVTQIVQEISVSSDQQSLGVQQVGEAVSQMDQGTQQNAALVEESAAAAESLKQQSRQLVDSVAVFRTQA</sequence>
<reference evidence="7 8" key="1">
    <citation type="submission" date="2019-02" db="EMBL/GenBank/DDBJ databases">
        <title>Aquabacterium sp. strain KMB7.</title>
        <authorList>
            <person name="Chen W.-M."/>
        </authorList>
    </citation>
    <scope>NUCLEOTIDE SEQUENCE [LARGE SCALE GENOMIC DNA]</scope>
    <source>
        <strain evidence="7 8">KMB7</strain>
    </source>
</reference>
<dbReference type="GO" id="GO:0006935">
    <property type="term" value="P:chemotaxis"/>
    <property type="evidence" value="ECO:0007669"/>
    <property type="project" value="InterPro"/>
</dbReference>
<dbReference type="SMART" id="SM00283">
    <property type="entry name" value="MA"/>
    <property type="match status" value="1"/>
</dbReference>
<dbReference type="GO" id="GO:0005886">
    <property type="term" value="C:plasma membrane"/>
    <property type="evidence" value="ECO:0007669"/>
    <property type="project" value="TreeGrafter"/>
</dbReference>